<reference evidence="3 4" key="1">
    <citation type="submission" date="2023-10" db="EMBL/GenBank/DDBJ databases">
        <title>Surface-active antibiotics is a multifunctional adaptation for post-fire microbes.</title>
        <authorList>
            <person name="Liu M.D."/>
            <person name="Du Y."/>
            <person name="Koupaei S.K."/>
            <person name="Kim N.R."/>
            <person name="Zhang W."/>
            <person name="Traxler M.F."/>
        </authorList>
    </citation>
    <scope>NUCLEOTIDE SEQUENCE [LARGE SCALE GENOMIC DNA]</scope>
    <source>
        <strain evidence="3 4">F3</strain>
    </source>
</reference>
<proteinExistence type="predicted"/>
<keyword evidence="2" id="KW-0732">Signal</keyword>
<gene>
    <name evidence="3" type="ORF">RW095_33600</name>
</gene>
<dbReference type="SUPFAM" id="SSF56925">
    <property type="entry name" value="OMPA-like"/>
    <property type="match status" value="1"/>
</dbReference>
<dbReference type="RefSeq" id="WP_317020182.1">
    <property type="nucleotide sequence ID" value="NZ_CP136513.1"/>
</dbReference>
<protein>
    <submittedName>
        <fullName evidence="3">OmpW family outer membrane protein</fullName>
    </submittedName>
</protein>
<evidence type="ECO:0000313" key="3">
    <source>
        <dbReference type="EMBL" id="WOD17721.1"/>
    </source>
</evidence>
<keyword evidence="4" id="KW-1185">Reference proteome</keyword>
<accession>A0ABZ0EMA2</accession>
<evidence type="ECO:0000256" key="1">
    <source>
        <dbReference type="ARBA" id="ARBA00004442"/>
    </source>
</evidence>
<evidence type="ECO:0000256" key="2">
    <source>
        <dbReference type="SAM" id="SignalP"/>
    </source>
</evidence>
<dbReference type="Gene3D" id="2.40.160.20">
    <property type="match status" value="1"/>
</dbReference>
<name>A0ABZ0EMA2_9BURK</name>
<dbReference type="InterPro" id="IPR005618">
    <property type="entry name" value="OMPW"/>
</dbReference>
<dbReference type="EMBL" id="CP136513">
    <property type="protein sequence ID" value="WOD17721.1"/>
    <property type="molecule type" value="Genomic_DNA"/>
</dbReference>
<feature type="signal peptide" evidence="2">
    <location>
        <begin position="1"/>
        <end position="22"/>
    </location>
</feature>
<dbReference type="PANTHER" id="PTHR36920">
    <property type="match status" value="1"/>
</dbReference>
<dbReference type="InterPro" id="IPR011250">
    <property type="entry name" value="OMP/PagP_B-barrel"/>
</dbReference>
<dbReference type="Proteomes" id="UP001302652">
    <property type="component" value="Chromosome 1"/>
</dbReference>
<evidence type="ECO:0000313" key="4">
    <source>
        <dbReference type="Proteomes" id="UP001302652"/>
    </source>
</evidence>
<dbReference type="PANTHER" id="PTHR36920:SF1">
    <property type="entry name" value="OUTER MEMBRANE PROTEIN W"/>
    <property type="match status" value="1"/>
</dbReference>
<dbReference type="Pfam" id="PF03922">
    <property type="entry name" value="OmpW"/>
    <property type="match status" value="1"/>
</dbReference>
<comment type="subcellular location">
    <subcellularLocation>
        <location evidence="1">Cell outer membrane</location>
    </subcellularLocation>
</comment>
<sequence>MKLKQAVTGIAVLASMTTAAHAQSAGSFFVSTGWFHLAPQSSSQPLRVTSIGGSPTDITEANTGASLGSADTIGVTAGYFVTDHIAAEFVIGYPPTFDLNGTGSLEQFGKLGQAKQWSPTLLFKYYFNAPTATFRPYLGIGVSRIWFTDEKITNGAFQSNVLHGPTSVTTDSSWEPVFNAGFTYAFNQHWFAGVSVSYLPLSTTAKLNTQAQTPVGTLNVQSQTKIKLNPIVTYVNIGYRF</sequence>
<feature type="chain" id="PRO_5046330927" evidence="2">
    <location>
        <begin position="23"/>
        <end position="241"/>
    </location>
</feature>
<organism evidence="3 4">
    <name type="scientific">Paraburkholderia kirstenboschensis</name>
    <dbReference type="NCBI Taxonomy" id="1245436"/>
    <lineage>
        <taxon>Bacteria</taxon>
        <taxon>Pseudomonadati</taxon>
        <taxon>Pseudomonadota</taxon>
        <taxon>Betaproteobacteria</taxon>
        <taxon>Burkholderiales</taxon>
        <taxon>Burkholderiaceae</taxon>
        <taxon>Paraburkholderia</taxon>
    </lineage>
</organism>